<evidence type="ECO:0000256" key="2">
    <source>
        <dbReference type="ARBA" id="ARBA00022552"/>
    </source>
</evidence>
<feature type="binding site" evidence="6">
    <location>
        <begin position="75"/>
        <end position="77"/>
    </location>
    <ligand>
        <name>S-adenosyl-L-methionine</name>
        <dbReference type="ChEBI" id="CHEBI:59789"/>
    </ligand>
</feature>
<comment type="caution">
    <text evidence="7">The sequence shown here is derived from an EMBL/GenBank/DDBJ whole genome shotgun (WGS) entry which is preliminary data.</text>
</comment>
<feature type="binding site" evidence="6">
    <location>
        <begin position="102"/>
        <end position="103"/>
    </location>
    <ligand>
        <name>S-adenosyl-L-methionine</name>
        <dbReference type="ChEBI" id="CHEBI:59789"/>
    </ligand>
</feature>
<sequence length="192" mass="21264">MRYSAQLLSWNRKHNLLSRADEANLVRKHVAASLGVFLCSPYVSGQRWIDVGTGAGFPGLILQLAEPAMPMTLLDSSRKRCDFLDAVTTELSPETKVINQRAEDFIATGDPVDGYDVVTTKAVASLDECIRRFGSLVRPGGRLLTFKGPQWSSELEEAATSQQFQSLRFVPESATRVPWIEAHIVTLFRQPG</sequence>
<feature type="binding site" evidence="6">
    <location>
        <position position="52"/>
    </location>
    <ligand>
        <name>S-adenosyl-L-methionine</name>
        <dbReference type="ChEBI" id="CHEBI:59789"/>
    </ligand>
</feature>
<reference evidence="7" key="1">
    <citation type="submission" date="2020-04" db="EMBL/GenBank/DDBJ databases">
        <authorList>
            <person name="Zhang T."/>
        </authorList>
    </citation>
    <scope>NUCLEOTIDE SEQUENCE</scope>
    <source>
        <strain evidence="7">HKST-UBA02</strain>
    </source>
</reference>
<feature type="binding site" evidence="6">
    <location>
        <position position="121"/>
    </location>
    <ligand>
        <name>S-adenosyl-L-methionine</name>
        <dbReference type="ChEBI" id="CHEBI:59789"/>
    </ligand>
</feature>
<dbReference type="NCBIfam" id="TIGR00138">
    <property type="entry name" value="rsmG_gidB"/>
    <property type="match status" value="1"/>
</dbReference>
<keyword evidence="5 6" id="KW-0949">S-adenosyl-L-methionine</keyword>
<accession>A0A956NBG9</accession>
<dbReference type="InterPro" id="IPR003682">
    <property type="entry name" value="rRNA_ssu_MeTfrase_G"/>
</dbReference>
<protein>
    <recommendedName>
        <fullName evidence="6">Ribosomal RNA small subunit methyltransferase G</fullName>
        <ecNumber evidence="6">2.1.1.-</ecNumber>
    </recommendedName>
    <alternativeName>
        <fullName evidence="6">16S rRNA 7-methylguanosine methyltransferase</fullName>
        <shortName evidence="6">16S rRNA m7G methyltransferase</shortName>
    </alternativeName>
</protein>
<evidence type="ECO:0000313" key="8">
    <source>
        <dbReference type="Proteomes" id="UP000739538"/>
    </source>
</evidence>
<keyword evidence="4 6" id="KW-0808">Transferase</keyword>
<dbReference type="PANTHER" id="PTHR31760:SF0">
    <property type="entry name" value="S-ADENOSYL-L-METHIONINE-DEPENDENT METHYLTRANSFERASES SUPERFAMILY PROTEIN"/>
    <property type="match status" value="1"/>
</dbReference>
<feature type="binding site" evidence="6">
    <location>
        <position position="57"/>
    </location>
    <ligand>
        <name>S-adenosyl-L-methionine</name>
        <dbReference type="ChEBI" id="CHEBI:59789"/>
    </ligand>
</feature>
<dbReference type="HAMAP" id="MF_00074">
    <property type="entry name" value="16SrRNA_methyltr_G"/>
    <property type="match status" value="1"/>
</dbReference>
<dbReference type="InterPro" id="IPR029063">
    <property type="entry name" value="SAM-dependent_MTases_sf"/>
</dbReference>
<organism evidence="7 8">
    <name type="scientific">Eiseniibacteriota bacterium</name>
    <dbReference type="NCBI Taxonomy" id="2212470"/>
    <lineage>
        <taxon>Bacteria</taxon>
        <taxon>Candidatus Eiseniibacteriota</taxon>
    </lineage>
</organism>
<comment type="subcellular location">
    <subcellularLocation>
        <location evidence="6">Cytoplasm</location>
    </subcellularLocation>
</comment>
<dbReference type="SUPFAM" id="SSF53335">
    <property type="entry name" value="S-adenosyl-L-methionine-dependent methyltransferases"/>
    <property type="match status" value="1"/>
</dbReference>
<dbReference type="PIRSF" id="PIRSF003078">
    <property type="entry name" value="GidB"/>
    <property type="match status" value="1"/>
</dbReference>
<dbReference type="GO" id="GO:0070043">
    <property type="term" value="F:rRNA (guanine-N7-)-methyltransferase activity"/>
    <property type="evidence" value="ECO:0007669"/>
    <property type="project" value="UniProtKB-UniRule"/>
</dbReference>
<evidence type="ECO:0000256" key="1">
    <source>
        <dbReference type="ARBA" id="ARBA00022490"/>
    </source>
</evidence>
<keyword evidence="1 6" id="KW-0963">Cytoplasm</keyword>
<comment type="similarity">
    <text evidence="6">Belongs to the methyltransferase superfamily. RNA methyltransferase RsmG family.</text>
</comment>
<evidence type="ECO:0000256" key="6">
    <source>
        <dbReference type="HAMAP-Rule" id="MF_00074"/>
    </source>
</evidence>
<name>A0A956NBG9_UNCEI</name>
<keyword evidence="2 6" id="KW-0698">rRNA processing</keyword>
<evidence type="ECO:0000256" key="5">
    <source>
        <dbReference type="ARBA" id="ARBA00022691"/>
    </source>
</evidence>
<reference evidence="7" key="2">
    <citation type="journal article" date="2021" name="Microbiome">
        <title>Successional dynamics and alternative stable states in a saline activated sludge microbial community over 9 years.</title>
        <authorList>
            <person name="Wang Y."/>
            <person name="Ye J."/>
            <person name="Ju F."/>
            <person name="Liu L."/>
            <person name="Boyd J.A."/>
            <person name="Deng Y."/>
            <person name="Parks D.H."/>
            <person name="Jiang X."/>
            <person name="Yin X."/>
            <person name="Woodcroft B.J."/>
            <person name="Tyson G.W."/>
            <person name="Hugenholtz P."/>
            <person name="Polz M.F."/>
            <person name="Zhang T."/>
        </authorList>
    </citation>
    <scope>NUCLEOTIDE SEQUENCE</scope>
    <source>
        <strain evidence="7">HKST-UBA02</strain>
    </source>
</reference>
<dbReference type="EC" id="2.1.1.-" evidence="6"/>
<proteinExistence type="inferred from homology"/>
<keyword evidence="3 6" id="KW-0489">Methyltransferase</keyword>
<dbReference type="AlphaFoldDB" id="A0A956NBG9"/>
<dbReference type="PANTHER" id="PTHR31760">
    <property type="entry name" value="S-ADENOSYL-L-METHIONINE-DEPENDENT METHYLTRANSFERASES SUPERFAMILY PROTEIN"/>
    <property type="match status" value="1"/>
</dbReference>
<dbReference type="Gene3D" id="3.40.50.150">
    <property type="entry name" value="Vaccinia Virus protein VP39"/>
    <property type="match status" value="1"/>
</dbReference>
<dbReference type="Pfam" id="PF02527">
    <property type="entry name" value="GidB"/>
    <property type="match status" value="1"/>
</dbReference>
<evidence type="ECO:0000313" key="7">
    <source>
        <dbReference type="EMBL" id="MCA9755727.1"/>
    </source>
</evidence>
<dbReference type="GO" id="GO:0005829">
    <property type="term" value="C:cytosol"/>
    <property type="evidence" value="ECO:0007669"/>
    <property type="project" value="TreeGrafter"/>
</dbReference>
<dbReference type="Proteomes" id="UP000739538">
    <property type="component" value="Unassembled WGS sequence"/>
</dbReference>
<gene>
    <name evidence="6 7" type="primary">rsmG</name>
    <name evidence="7" type="ORF">KDA27_07995</name>
</gene>
<dbReference type="EMBL" id="JAGQHS010000030">
    <property type="protein sequence ID" value="MCA9755727.1"/>
    <property type="molecule type" value="Genomic_DNA"/>
</dbReference>
<evidence type="ECO:0000256" key="4">
    <source>
        <dbReference type="ARBA" id="ARBA00022679"/>
    </source>
</evidence>
<comment type="function">
    <text evidence="6">Specifically methylates the N7 position of a guanine in 16S rRNA.</text>
</comment>
<dbReference type="CDD" id="cd02440">
    <property type="entry name" value="AdoMet_MTases"/>
    <property type="match status" value="1"/>
</dbReference>
<evidence type="ECO:0000256" key="3">
    <source>
        <dbReference type="ARBA" id="ARBA00022603"/>
    </source>
</evidence>